<proteinExistence type="predicted"/>
<evidence type="ECO:0000313" key="2">
    <source>
        <dbReference type="Proteomes" id="UP000006001"/>
    </source>
</evidence>
<name>D0WFI2_SLAES</name>
<keyword evidence="2" id="KW-1185">Reference proteome</keyword>
<dbReference type="Proteomes" id="UP000006001">
    <property type="component" value="Unassembled WGS sequence"/>
</dbReference>
<sequence length="78" mass="9091">MLLRHVRAPSVMRKRLRCIRCEPDVRSNDTTPPAEWMRRNALPHATHRMQTRNAQRPMAPDGYACARHIALEAYVRNA</sequence>
<dbReference type="STRING" id="649764.HMPREF0762_00499"/>
<gene>
    <name evidence="1" type="ORF">HMPREF0762_00499</name>
</gene>
<organism evidence="1 2">
    <name type="scientific">Slackia exigua (strain ATCC 700122 / DSM 15923 / CIP 105133 / JCM 11022 / KCTC 5966 / S-7)</name>
    <dbReference type="NCBI Taxonomy" id="649764"/>
    <lineage>
        <taxon>Bacteria</taxon>
        <taxon>Bacillati</taxon>
        <taxon>Actinomycetota</taxon>
        <taxon>Coriobacteriia</taxon>
        <taxon>Eggerthellales</taxon>
        <taxon>Eggerthellaceae</taxon>
        <taxon>Slackia</taxon>
    </lineage>
</organism>
<dbReference type="HOGENOM" id="CLU_2620151_0_0_11"/>
<dbReference type="AlphaFoldDB" id="D0WFI2"/>
<accession>D0WFI2</accession>
<protein>
    <submittedName>
        <fullName evidence="1">Uncharacterized protein</fullName>
    </submittedName>
</protein>
<evidence type="ECO:0000313" key="1">
    <source>
        <dbReference type="EMBL" id="EEZ61865.1"/>
    </source>
</evidence>
<dbReference type="EMBL" id="ACUX02000005">
    <property type="protein sequence ID" value="EEZ61865.1"/>
    <property type="molecule type" value="Genomic_DNA"/>
</dbReference>
<comment type="caution">
    <text evidence="1">The sequence shown here is derived from an EMBL/GenBank/DDBJ whole genome shotgun (WGS) entry which is preliminary data.</text>
</comment>
<reference evidence="1" key="1">
    <citation type="submission" date="2009-10" db="EMBL/GenBank/DDBJ databases">
        <authorList>
            <person name="Weinstock G."/>
            <person name="Sodergren E."/>
            <person name="Clifton S."/>
            <person name="Fulton L."/>
            <person name="Fulton B."/>
            <person name="Courtney L."/>
            <person name="Fronick C."/>
            <person name="Harrison M."/>
            <person name="Strong C."/>
            <person name="Farmer C."/>
            <person name="Delahaunty K."/>
            <person name="Markovic C."/>
            <person name="Hall O."/>
            <person name="Minx P."/>
            <person name="Tomlinson C."/>
            <person name="Mitreva M."/>
            <person name="Nelson J."/>
            <person name="Hou S."/>
            <person name="Wollam A."/>
            <person name="Pepin K.H."/>
            <person name="Johnson M."/>
            <person name="Bhonagiri V."/>
            <person name="Nash W.E."/>
            <person name="Warren W."/>
            <person name="Chinwalla A."/>
            <person name="Mardis E.R."/>
            <person name="Wilson R.K."/>
        </authorList>
    </citation>
    <scope>NUCLEOTIDE SEQUENCE [LARGE SCALE GENOMIC DNA]</scope>
    <source>
        <strain evidence="1">ATCC 700122</strain>
    </source>
</reference>